<keyword evidence="9 11" id="KW-0496">Mitochondrion</keyword>
<dbReference type="GeneID" id="77731132"/>
<keyword evidence="8 11" id="KW-0406">Ion transport</keyword>
<dbReference type="EMBL" id="JAKWFO010000003">
    <property type="protein sequence ID" value="KAI9637931.1"/>
    <property type="molecule type" value="Genomic_DNA"/>
</dbReference>
<comment type="similarity">
    <text evidence="2 11">Belongs to the ATPase d subunit family.</text>
</comment>
<keyword evidence="10 11" id="KW-0472">Membrane</keyword>
<evidence type="ECO:0000256" key="2">
    <source>
        <dbReference type="ARBA" id="ARBA00006842"/>
    </source>
</evidence>
<keyword evidence="5" id="KW-0138">CF(0)</keyword>
<gene>
    <name evidence="12" type="ORF">MKK02DRAFT_42310</name>
</gene>
<dbReference type="Gene3D" id="6.10.280.70">
    <property type="match status" value="1"/>
</dbReference>
<name>A0AA38HFC2_9TREE</name>
<evidence type="ECO:0000313" key="13">
    <source>
        <dbReference type="Proteomes" id="UP001164286"/>
    </source>
</evidence>
<dbReference type="Pfam" id="PF05873">
    <property type="entry name" value="Mt_ATP-synt_D"/>
    <property type="match status" value="1"/>
</dbReference>
<keyword evidence="13" id="KW-1185">Reference proteome</keyword>
<evidence type="ECO:0000256" key="9">
    <source>
        <dbReference type="ARBA" id="ARBA00023128"/>
    </source>
</evidence>
<dbReference type="InterPro" id="IPR008689">
    <property type="entry name" value="ATP_synth_F0_dsu_mt"/>
</dbReference>
<protein>
    <recommendedName>
        <fullName evidence="3 11">ATP synthase subunit d, mitochondrial</fullName>
    </recommendedName>
</protein>
<dbReference type="PANTHER" id="PTHR12700">
    <property type="entry name" value="ATP SYNTHASE SUBUNIT D, MITOCHONDRIAL"/>
    <property type="match status" value="1"/>
</dbReference>
<keyword evidence="6 11" id="KW-0375">Hydrogen ion transport</keyword>
<keyword evidence="7 11" id="KW-0999">Mitochondrion inner membrane</keyword>
<dbReference type="GO" id="GO:0015986">
    <property type="term" value="P:proton motive force-driven ATP synthesis"/>
    <property type="evidence" value="ECO:0007669"/>
    <property type="project" value="UniProtKB-UniRule"/>
</dbReference>
<organism evidence="12 13">
    <name type="scientific">Dioszegia hungarica</name>
    <dbReference type="NCBI Taxonomy" id="4972"/>
    <lineage>
        <taxon>Eukaryota</taxon>
        <taxon>Fungi</taxon>
        <taxon>Dikarya</taxon>
        <taxon>Basidiomycota</taxon>
        <taxon>Agaricomycotina</taxon>
        <taxon>Tremellomycetes</taxon>
        <taxon>Tremellales</taxon>
        <taxon>Bulleribasidiaceae</taxon>
        <taxon>Dioszegia</taxon>
    </lineage>
</organism>
<dbReference type="RefSeq" id="XP_052947708.1">
    <property type="nucleotide sequence ID" value="XM_053091927.1"/>
</dbReference>
<reference evidence="12" key="1">
    <citation type="journal article" date="2022" name="G3 (Bethesda)">
        <title>High quality genome of the basidiomycete yeast Dioszegia hungarica PDD-24b-2 isolated from cloud water.</title>
        <authorList>
            <person name="Jarrige D."/>
            <person name="Haridas S."/>
            <person name="Bleykasten-Grosshans C."/>
            <person name="Joly M."/>
            <person name="Nadalig T."/>
            <person name="Sancelme M."/>
            <person name="Vuilleumier S."/>
            <person name="Grigoriev I.V."/>
            <person name="Amato P."/>
            <person name="Bringel F."/>
        </authorList>
    </citation>
    <scope>NUCLEOTIDE SEQUENCE</scope>
    <source>
        <strain evidence="12">PDD-24b-2</strain>
    </source>
</reference>
<dbReference type="AlphaFoldDB" id="A0AA38HFC2"/>
<proteinExistence type="inferred from homology"/>
<evidence type="ECO:0000256" key="8">
    <source>
        <dbReference type="ARBA" id="ARBA00023065"/>
    </source>
</evidence>
<dbReference type="InterPro" id="IPR036228">
    <property type="entry name" value="ATP_synth_F0_dsu_sf_mt"/>
</dbReference>
<dbReference type="GO" id="GO:0045259">
    <property type="term" value="C:proton-transporting ATP synthase complex"/>
    <property type="evidence" value="ECO:0007669"/>
    <property type="project" value="UniProtKB-KW"/>
</dbReference>
<evidence type="ECO:0000256" key="11">
    <source>
        <dbReference type="PIRNR" id="PIRNR005514"/>
    </source>
</evidence>
<comment type="function">
    <text evidence="11">Mitochondrial membrane ATP synthase (F(1)F(0) ATP synthase or Complex V) produces ATP from ADP in the presence of a proton gradient across the membrane which is generated by electron transport complexes of the respiratory chain. F-type ATPases consist of two structural domains, F(1) - containing the extramembraneous catalytic core, and F(0) - containing the membrane proton channel, linked together by a central stalk and a peripheral stalk. During catalysis, ATP synthesis in the catalytic domain of F(1) is coupled via a rotary mechanism of the central stalk subunits to proton translocation.</text>
</comment>
<evidence type="ECO:0000256" key="3">
    <source>
        <dbReference type="ARBA" id="ARBA00021688"/>
    </source>
</evidence>
<evidence type="ECO:0000256" key="5">
    <source>
        <dbReference type="ARBA" id="ARBA00022547"/>
    </source>
</evidence>
<dbReference type="GO" id="GO:0005743">
    <property type="term" value="C:mitochondrial inner membrane"/>
    <property type="evidence" value="ECO:0007669"/>
    <property type="project" value="UniProtKB-SubCell"/>
</dbReference>
<evidence type="ECO:0000256" key="4">
    <source>
        <dbReference type="ARBA" id="ARBA00022448"/>
    </source>
</evidence>
<dbReference type="GO" id="GO:0015078">
    <property type="term" value="F:proton transmembrane transporter activity"/>
    <property type="evidence" value="ECO:0007669"/>
    <property type="project" value="InterPro"/>
</dbReference>
<dbReference type="Proteomes" id="UP001164286">
    <property type="component" value="Unassembled WGS sequence"/>
</dbReference>
<accession>A0AA38HFC2</accession>
<comment type="subcellular location">
    <subcellularLocation>
        <location evidence="1 11">Mitochondrion inner membrane</location>
    </subcellularLocation>
</comment>
<evidence type="ECO:0000313" key="12">
    <source>
        <dbReference type="EMBL" id="KAI9637931.1"/>
    </source>
</evidence>
<keyword evidence="4 11" id="KW-0813">Transport</keyword>
<evidence type="ECO:0000256" key="6">
    <source>
        <dbReference type="ARBA" id="ARBA00022781"/>
    </source>
</evidence>
<dbReference type="SUPFAM" id="SSF161065">
    <property type="entry name" value="ATP synthase D chain-like"/>
    <property type="match status" value="1"/>
</dbReference>
<comment type="caution">
    <text evidence="12">The sequence shown here is derived from an EMBL/GenBank/DDBJ whole genome shotgun (WGS) entry which is preliminary data.</text>
</comment>
<evidence type="ECO:0000256" key="7">
    <source>
        <dbReference type="ARBA" id="ARBA00022792"/>
    </source>
</evidence>
<dbReference type="PIRSF" id="PIRSF005514">
    <property type="entry name" value="ATPase_F0_D_mt"/>
    <property type="match status" value="1"/>
</dbReference>
<sequence length="177" mass="19518">MSAATRTASASAQVDWSKIYTGLGLGKQTITSLQEFRARHTTALNRNSALKATTPEIDLSHYKGLLKDQSAVQNAEKVLREFKAVDYDVTKFNSAVDAFKGKAVEAAKATLKKIETEEGSLKDTLANIQEARPFEDLTVTEVAKARPEISKAVETMIQKGKWTVPGYREKFGEFSLM</sequence>
<evidence type="ECO:0000256" key="10">
    <source>
        <dbReference type="ARBA" id="ARBA00023136"/>
    </source>
</evidence>
<evidence type="ECO:0000256" key="1">
    <source>
        <dbReference type="ARBA" id="ARBA00004273"/>
    </source>
</evidence>